<keyword evidence="2" id="KW-0433">Leucine-rich repeat</keyword>
<dbReference type="EMBL" id="LT934112">
    <property type="protein sequence ID" value="VAH12522.1"/>
    <property type="molecule type" value="Genomic_DNA"/>
</dbReference>
<evidence type="ECO:0000256" key="4">
    <source>
        <dbReference type="ARBA" id="ARBA00022741"/>
    </source>
</evidence>
<dbReference type="AlphaFoldDB" id="A0A9R0V4V4"/>
<evidence type="ECO:0000256" key="3">
    <source>
        <dbReference type="ARBA" id="ARBA00022737"/>
    </source>
</evidence>
<evidence type="ECO:0000259" key="7">
    <source>
        <dbReference type="Pfam" id="PF00931"/>
    </source>
</evidence>
<dbReference type="Proteomes" id="UP000324705">
    <property type="component" value="Chromosome 1B"/>
</dbReference>
<dbReference type="GO" id="GO:0043531">
    <property type="term" value="F:ADP binding"/>
    <property type="evidence" value="ECO:0007669"/>
    <property type="project" value="InterPro"/>
</dbReference>
<keyword evidence="6" id="KW-0175">Coiled coil</keyword>
<keyword evidence="3" id="KW-0677">Repeat</keyword>
<dbReference type="Gene3D" id="3.40.50.300">
    <property type="entry name" value="P-loop containing nucleotide triphosphate hydrolases"/>
    <property type="match status" value="1"/>
</dbReference>
<dbReference type="PANTHER" id="PTHR19338:SF16">
    <property type="entry name" value="AAA+ ATPASE DOMAIN-CONTAINING PROTEIN"/>
    <property type="match status" value="1"/>
</dbReference>
<evidence type="ECO:0000313" key="9">
    <source>
        <dbReference type="EMBL" id="VAH12522.1"/>
    </source>
</evidence>
<accession>A0A9R0V4V4</accession>
<dbReference type="Gramene" id="TRITD1Bv1G006220.34">
    <property type="protein sequence ID" value="TRITD1Bv1G006220.34"/>
    <property type="gene ID" value="TRITD1Bv1G006220"/>
</dbReference>
<sequence length="264" mass="29728">MDIVTGAMGSLIPKLGKLLLEEYKLQQGVREKIENLRKELENMNAALIKIGEVPRDQLDIQEKLWADEVRELSYKIDDVIDKFRVRVDHIQPDDTTNGFKGLMKRTAELFKKGKDQNRIGHMMKGIQEEIEKVAARRDRNKVDGIAYNPREAIPIDPRLCALYIEATELVGIYGARDQDLMSLLSLEGDDTSNKKLKKVSVVGFGGLGKTTLARAVYEKIKGNFDCWAFVSVGRNPDIKKVFRDILIGLRWTSLGGCCLFAVSG</sequence>
<dbReference type="PANTHER" id="PTHR19338">
    <property type="entry name" value="TRANSLOCASE OF INNER MITOCHONDRIAL MEMBRANE 13 HOMOLOG"/>
    <property type="match status" value="1"/>
</dbReference>
<feature type="domain" description="Disease resistance N-terminal" evidence="8">
    <location>
        <begin position="7"/>
        <end position="91"/>
    </location>
</feature>
<dbReference type="Gene3D" id="1.20.5.4130">
    <property type="match status" value="1"/>
</dbReference>
<name>A0A9R0V4V4_TRITD</name>
<dbReference type="SUPFAM" id="SSF52540">
    <property type="entry name" value="P-loop containing nucleoside triphosphate hydrolases"/>
    <property type="match status" value="1"/>
</dbReference>
<dbReference type="CDD" id="cd14798">
    <property type="entry name" value="RX-CC_like"/>
    <property type="match status" value="1"/>
</dbReference>
<keyword evidence="4" id="KW-0547">Nucleotide-binding</keyword>
<feature type="coiled-coil region" evidence="6">
    <location>
        <begin position="26"/>
        <end position="53"/>
    </location>
</feature>
<gene>
    <name evidence="9" type="ORF">TRITD_1Bv1G006220</name>
</gene>
<keyword evidence="10" id="KW-1185">Reference proteome</keyword>
<evidence type="ECO:0000313" key="10">
    <source>
        <dbReference type="Proteomes" id="UP000324705"/>
    </source>
</evidence>
<dbReference type="InterPro" id="IPR038005">
    <property type="entry name" value="RX-like_CC"/>
</dbReference>
<dbReference type="Pfam" id="PF18052">
    <property type="entry name" value="Rx_N"/>
    <property type="match status" value="1"/>
</dbReference>
<feature type="domain" description="NB-ARC" evidence="7">
    <location>
        <begin position="194"/>
        <end position="249"/>
    </location>
</feature>
<reference evidence="9 10" key="1">
    <citation type="submission" date="2017-09" db="EMBL/GenBank/DDBJ databases">
        <authorList>
            <consortium name="International Durum Wheat Genome Sequencing Consortium (IDWGSC)"/>
            <person name="Milanesi L."/>
        </authorList>
    </citation>
    <scope>NUCLEOTIDE SEQUENCE [LARGE SCALE GENOMIC DNA]</scope>
    <source>
        <strain evidence="10">cv. Svevo</strain>
    </source>
</reference>
<evidence type="ECO:0000256" key="6">
    <source>
        <dbReference type="SAM" id="Coils"/>
    </source>
</evidence>
<comment type="similarity">
    <text evidence="1">Belongs to the disease resistance NB-LRR family.</text>
</comment>
<evidence type="ECO:0000256" key="5">
    <source>
        <dbReference type="ARBA" id="ARBA00022821"/>
    </source>
</evidence>
<dbReference type="InterPro" id="IPR027417">
    <property type="entry name" value="P-loop_NTPase"/>
</dbReference>
<organism evidence="9 10">
    <name type="scientific">Triticum turgidum subsp. durum</name>
    <name type="common">Durum wheat</name>
    <name type="synonym">Triticum durum</name>
    <dbReference type="NCBI Taxonomy" id="4567"/>
    <lineage>
        <taxon>Eukaryota</taxon>
        <taxon>Viridiplantae</taxon>
        <taxon>Streptophyta</taxon>
        <taxon>Embryophyta</taxon>
        <taxon>Tracheophyta</taxon>
        <taxon>Spermatophyta</taxon>
        <taxon>Magnoliopsida</taxon>
        <taxon>Liliopsida</taxon>
        <taxon>Poales</taxon>
        <taxon>Poaceae</taxon>
        <taxon>BOP clade</taxon>
        <taxon>Pooideae</taxon>
        <taxon>Triticodae</taxon>
        <taxon>Triticeae</taxon>
        <taxon>Triticinae</taxon>
        <taxon>Triticum</taxon>
    </lineage>
</organism>
<evidence type="ECO:0000256" key="1">
    <source>
        <dbReference type="ARBA" id="ARBA00008894"/>
    </source>
</evidence>
<dbReference type="GO" id="GO:0006952">
    <property type="term" value="P:defense response"/>
    <property type="evidence" value="ECO:0007669"/>
    <property type="project" value="UniProtKB-KW"/>
</dbReference>
<dbReference type="InterPro" id="IPR041118">
    <property type="entry name" value="Rx_N"/>
</dbReference>
<dbReference type="Pfam" id="PF00931">
    <property type="entry name" value="NB-ARC"/>
    <property type="match status" value="1"/>
</dbReference>
<proteinExistence type="inferred from homology"/>
<dbReference type="InterPro" id="IPR002182">
    <property type="entry name" value="NB-ARC"/>
</dbReference>
<evidence type="ECO:0000256" key="2">
    <source>
        <dbReference type="ARBA" id="ARBA00022614"/>
    </source>
</evidence>
<keyword evidence="5" id="KW-0611">Plant defense</keyword>
<protein>
    <submittedName>
        <fullName evidence="9">Uncharacterized protein</fullName>
    </submittedName>
</protein>
<evidence type="ECO:0000259" key="8">
    <source>
        <dbReference type="Pfam" id="PF18052"/>
    </source>
</evidence>